<evidence type="ECO:0000259" key="10">
    <source>
        <dbReference type="Pfam" id="PF00122"/>
    </source>
</evidence>
<dbReference type="InterPro" id="IPR036412">
    <property type="entry name" value="HAD-like_sf"/>
</dbReference>
<keyword evidence="9" id="KW-0479">Metal-binding</keyword>
<dbReference type="NCBIfam" id="TIGR01525">
    <property type="entry name" value="ATPase-IB_hvy"/>
    <property type="match status" value="1"/>
</dbReference>
<dbReference type="PROSITE" id="PS01229">
    <property type="entry name" value="COF_2"/>
    <property type="match status" value="1"/>
</dbReference>
<evidence type="ECO:0000256" key="6">
    <source>
        <dbReference type="ARBA" id="ARBA00023136"/>
    </source>
</evidence>
<dbReference type="Pfam" id="PF00122">
    <property type="entry name" value="E1-E2_ATPase"/>
    <property type="match status" value="1"/>
</dbReference>
<feature type="domain" description="P-type ATPase A" evidence="10">
    <location>
        <begin position="155"/>
        <end position="252"/>
    </location>
</feature>
<dbReference type="PANTHER" id="PTHR48085:SF5">
    <property type="entry name" value="CADMIUM_ZINC-TRANSPORTING ATPASE HMA4-RELATED"/>
    <property type="match status" value="1"/>
</dbReference>
<dbReference type="Proteomes" id="UP001308005">
    <property type="component" value="Unassembled WGS sequence"/>
</dbReference>
<dbReference type="PANTHER" id="PTHR48085">
    <property type="entry name" value="CADMIUM/ZINC-TRANSPORTING ATPASE HMA2-RELATED"/>
    <property type="match status" value="1"/>
</dbReference>
<dbReference type="PRINTS" id="PR00119">
    <property type="entry name" value="CATATPASE"/>
</dbReference>
<feature type="transmembrane region" description="Helical" evidence="9">
    <location>
        <begin position="105"/>
        <end position="130"/>
    </location>
</feature>
<evidence type="ECO:0000313" key="12">
    <source>
        <dbReference type="Proteomes" id="UP001308005"/>
    </source>
</evidence>
<dbReference type="InterPro" id="IPR023214">
    <property type="entry name" value="HAD_sf"/>
</dbReference>
<evidence type="ECO:0000256" key="2">
    <source>
        <dbReference type="ARBA" id="ARBA00006024"/>
    </source>
</evidence>
<keyword evidence="9" id="KW-0067">ATP-binding</keyword>
<dbReference type="Gene3D" id="2.70.150.10">
    <property type="entry name" value="Calcium-transporting ATPase, cytoplasmic transduction domain A"/>
    <property type="match status" value="1"/>
</dbReference>
<dbReference type="Pfam" id="PF00702">
    <property type="entry name" value="Hydrolase"/>
    <property type="match status" value="1"/>
</dbReference>
<dbReference type="RefSeq" id="WP_324693983.1">
    <property type="nucleotide sequence ID" value="NZ_JAYMYJ010000047.1"/>
</dbReference>
<name>A0ABU6CUV3_9GAMM</name>
<gene>
    <name evidence="11" type="ORF">VSS37_06520</name>
</gene>
<keyword evidence="12" id="KW-1185">Reference proteome</keyword>
<evidence type="ECO:0000256" key="9">
    <source>
        <dbReference type="RuleBase" id="RU362081"/>
    </source>
</evidence>
<dbReference type="InterPro" id="IPR051014">
    <property type="entry name" value="Cation_Transport_ATPase_IB"/>
</dbReference>
<evidence type="ECO:0000256" key="7">
    <source>
        <dbReference type="ARBA" id="ARBA00039097"/>
    </source>
</evidence>
<dbReference type="SUPFAM" id="SSF56784">
    <property type="entry name" value="HAD-like"/>
    <property type="match status" value="1"/>
</dbReference>
<keyword evidence="5 9" id="KW-1133">Transmembrane helix</keyword>
<comment type="caution">
    <text evidence="9">Lacks conserved residue(s) required for the propagation of feature annotation.</text>
</comment>
<keyword evidence="6 9" id="KW-0472">Membrane</keyword>
<sequence>MLLINLGIMAGVYAGKRLLDSRQARAATALSTLPATAPQAEDSDPAKSLLQAKISGVSVLMVSASAFLAPPFALLGIGVISYTLTPILQRAFETWRTQKKITNDSYSSIVPILLVATGNNFAAAMHNVLYHFSSYLISKSREDSSQLAAAAFHQTPETVWIAADGVEQQVPLEQVQTGDGVIASTGVTIPVDGLILEGSALVDQQALTGEANPLEKTVGDTVMAATIVLSGRIVIQAAHSGAETRISKLNTLLGQTRDYKTQLQLKGEAWANRIALPIIATSAAAIPFVGPNPAMALLFSAPLNAVRSMLSTQTAAHMQGVMRQGVFIKDGRMLEELPHIDTILFDKTGTLTRTHPEVAAIITCADLDADSLLALAAAAEQRLEHPIARAIYDQAIEQQLTLPTVTNSRYELGLGVTVSVEQHEIRVGSQRFIQQATGQHTLPAPIAAAMQAAAGHTFILIAVDNGIQGALELHPRLRPEVPALIGALRQRGFQQLAIVSGDQQAPTERLAAELGLDAAYGEVLPQDKAALIQQLQEQGHRVCFIGDGLNDAIAMKQANVSVCLSSASAITSEVAQILLLNDSLQPLDCLFGMASRLHKRLDKNLYLWIGFSASNAIAVPLLAFNPLQSSLFYSAAYVAGLKLSGNTQTQEC</sequence>
<evidence type="ECO:0000256" key="3">
    <source>
        <dbReference type="ARBA" id="ARBA00022692"/>
    </source>
</evidence>
<evidence type="ECO:0000256" key="1">
    <source>
        <dbReference type="ARBA" id="ARBA00004370"/>
    </source>
</evidence>
<comment type="similarity">
    <text evidence="2 9">Belongs to the cation transport ATPase (P-type) (TC 3.A.3) family. Type IB subfamily.</text>
</comment>
<keyword evidence="4" id="KW-1278">Translocase</keyword>
<reference evidence="12" key="1">
    <citation type="submission" date="2023-07" db="EMBL/GenBank/DDBJ databases">
        <title>The carbon used by Thiothrix.</title>
        <authorList>
            <person name="Chen L."/>
        </authorList>
    </citation>
    <scope>NUCLEOTIDE SEQUENCE [LARGE SCALE GENOMIC DNA]</scope>
</reference>
<accession>A0ABU6CUV3</accession>
<dbReference type="SFLD" id="SFLDG00002">
    <property type="entry name" value="C1.7:_P-type_atpase_like"/>
    <property type="match status" value="1"/>
</dbReference>
<dbReference type="PROSITE" id="PS00154">
    <property type="entry name" value="ATPASE_E1_E2"/>
    <property type="match status" value="1"/>
</dbReference>
<dbReference type="Gene3D" id="3.40.1110.10">
    <property type="entry name" value="Calcium-transporting ATPase, cytoplasmic domain N"/>
    <property type="match status" value="1"/>
</dbReference>
<dbReference type="InterPro" id="IPR001757">
    <property type="entry name" value="P_typ_ATPase"/>
</dbReference>
<dbReference type="InterPro" id="IPR027256">
    <property type="entry name" value="P-typ_ATPase_IB"/>
</dbReference>
<dbReference type="SFLD" id="SFLDF00027">
    <property type="entry name" value="p-type_atpase"/>
    <property type="match status" value="1"/>
</dbReference>
<organism evidence="11 12">
    <name type="scientific">Candidatus Thiothrix phosphatis</name>
    <dbReference type="NCBI Taxonomy" id="3112415"/>
    <lineage>
        <taxon>Bacteria</taxon>
        <taxon>Pseudomonadati</taxon>
        <taxon>Pseudomonadota</taxon>
        <taxon>Gammaproteobacteria</taxon>
        <taxon>Thiotrichales</taxon>
        <taxon>Thiotrichaceae</taxon>
        <taxon>Thiothrix</taxon>
    </lineage>
</organism>
<proteinExistence type="inferred from homology"/>
<dbReference type="EMBL" id="JAYMYJ010000047">
    <property type="protein sequence ID" value="MEB4590625.1"/>
    <property type="molecule type" value="Genomic_DNA"/>
</dbReference>
<feature type="transmembrane region" description="Helical" evidence="9">
    <location>
        <begin position="57"/>
        <end position="85"/>
    </location>
</feature>
<protein>
    <recommendedName>
        <fullName evidence="7">P-type Zn(2+) transporter</fullName>
        <ecNumber evidence="7">7.2.2.12</ecNumber>
    </recommendedName>
</protein>
<dbReference type="SUPFAM" id="SSF81653">
    <property type="entry name" value="Calcium ATPase, transduction domain A"/>
    <property type="match status" value="1"/>
</dbReference>
<dbReference type="InterPro" id="IPR008250">
    <property type="entry name" value="ATPase_P-typ_transduc_dom_A_sf"/>
</dbReference>
<keyword evidence="3 9" id="KW-0812">Transmembrane</keyword>
<comment type="catalytic activity">
    <reaction evidence="8">
        <text>Zn(2+)(in) + ATP + H2O = Zn(2+)(out) + ADP + phosphate + H(+)</text>
        <dbReference type="Rhea" id="RHEA:20621"/>
        <dbReference type="ChEBI" id="CHEBI:15377"/>
        <dbReference type="ChEBI" id="CHEBI:15378"/>
        <dbReference type="ChEBI" id="CHEBI:29105"/>
        <dbReference type="ChEBI" id="CHEBI:30616"/>
        <dbReference type="ChEBI" id="CHEBI:43474"/>
        <dbReference type="ChEBI" id="CHEBI:456216"/>
        <dbReference type="EC" id="7.2.2.12"/>
    </reaction>
</comment>
<comment type="caution">
    <text evidence="11">The sequence shown here is derived from an EMBL/GenBank/DDBJ whole genome shotgun (WGS) entry which is preliminary data.</text>
</comment>
<dbReference type="InterPro" id="IPR044492">
    <property type="entry name" value="P_typ_ATPase_HD_dom"/>
</dbReference>
<dbReference type="SFLD" id="SFLDS00003">
    <property type="entry name" value="Haloacid_Dehalogenase"/>
    <property type="match status" value="1"/>
</dbReference>
<dbReference type="NCBIfam" id="TIGR01494">
    <property type="entry name" value="ATPase_P-type"/>
    <property type="match status" value="1"/>
</dbReference>
<dbReference type="InterPro" id="IPR059000">
    <property type="entry name" value="ATPase_P-type_domA"/>
</dbReference>
<dbReference type="Gene3D" id="3.40.50.1000">
    <property type="entry name" value="HAD superfamily/HAD-like"/>
    <property type="match status" value="1"/>
</dbReference>
<dbReference type="InterPro" id="IPR018303">
    <property type="entry name" value="ATPase_P-typ_P_site"/>
</dbReference>
<evidence type="ECO:0000256" key="8">
    <source>
        <dbReference type="ARBA" id="ARBA00047308"/>
    </source>
</evidence>
<keyword evidence="9" id="KW-0547">Nucleotide-binding</keyword>
<dbReference type="EC" id="7.2.2.12" evidence="7"/>
<comment type="subcellular location">
    <subcellularLocation>
        <location evidence="9">Cell membrane</location>
    </subcellularLocation>
    <subcellularLocation>
        <location evidence="1">Membrane</location>
    </subcellularLocation>
</comment>
<evidence type="ECO:0000313" key="11">
    <source>
        <dbReference type="EMBL" id="MEB4590625.1"/>
    </source>
</evidence>
<keyword evidence="9" id="KW-1003">Cell membrane</keyword>
<evidence type="ECO:0000256" key="5">
    <source>
        <dbReference type="ARBA" id="ARBA00022989"/>
    </source>
</evidence>
<evidence type="ECO:0000256" key="4">
    <source>
        <dbReference type="ARBA" id="ARBA00022967"/>
    </source>
</evidence>
<dbReference type="InterPro" id="IPR023299">
    <property type="entry name" value="ATPase_P-typ_cyto_dom_N"/>
</dbReference>